<evidence type="ECO:0000313" key="2">
    <source>
        <dbReference type="Proteomes" id="UP001597169"/>
    </source>
</evidence>
<accession>A0ABW3PY85</accession>
<proteinExistence type="predicted"/>
<dbReference type="RefSeq" id="WP_091160206.1">
    <property type="nucleotide sequence ID" value="NZ_JBHTKX010000002.1"/>
</dbReference>
<evidence type="ECO:0008006" key="3">
    <source>
        <dbReference type="Google" id="ProtNLM"/>
    </source>
</evidence>
<reference evidence="2" key="1">
    <citation type="journal article" date="2019" name="Int. J. Syst. Evol. Microbiol.">
        <title>The Global Catalogue of Microorganisms (GCM) 10K type strain sequencing project: providing services to taxonomists for standard genome sequencing and annotation.</title>
        <authorList>
            <consortium name="The Broad Institute Genomics Platform"/>
            <consortium name="The Broad Institute Genome Sequencing Center for Infectious Disease"/>
            <person name="Wu L."/>
            <person name="Ma J."/>
        </authorList>
    </citation>
    <scope>NUCLEOTIDE SEQUENCE [LARGE SCALE GENOMIC DNA]</scope>
    <source>
        <strain evidence="2">CCUG 53519</strain>
    </source>
</reference>
<evidence type="ECO:0000313" key="1">
    <source>
        <dbReference type="EMBL" id="MFD1129957.1"/>
    </source>
</evidence>
<name>A0ABW3PY85_9BACL</name>
<protein>
    <recommendedName>
        <fullName evidence="3">DUF697 domain-containing protein</fullName>
    </recommendedName>
</protein>
<dbReference type="Proteomes" id="UP001597169">
    <property type="component" value="Unassembled WGS sequence"/>
</dbReference>
<comment type="caution">
    <text evidence="1">The sequence shown here is derived from an EMBL/GenBank/DDBJ whole genome shotgun (WGS) entry which is preliminary data.</text>
</comment>
<dbReference type="EMBL" id="JBHTKX010000002">
    <property type="protein sequence ID" value="MFD1129957.1"/>
    <property type="molecule type" value="Genomic_DNA"/>
</dbReference>
<keyword evidence="2" id="KW-1185">Reference proteome</keyword>
<gene>
    <name evidence="1" type="ORF">ACFQ3J_17450</name>
</gene>
<sequence>MIPATLEELEAIRRECRSMVNTRAFASGGTALVPIPGTDVVADVGMLMQLLPAINDKFGLSEKQLGGMDAESKAAVYGLVMSMGSAVIGKLITRELVIKLLQKVGVRMAAKQAARIIPIAGHALSAALSFSAMRYVGNKHVEDCYNVARQLIEQRRAKELEIPADAVIVEDTVKV</sequence>
<organism evidence="1 2">
    <name type="scientific">Paenibacillus provencensis</name>
    <dbReference type="NCBI Taxonomy" id="441151"/>
    <lineage>
        <taxon>Bacteria</taxon>
        <taxon>Bacillati</taxon>
        <taxon>Bacillota</taxon>
        <taxon>Bacilli</taxon>
        <taxon>Bacillales</taxon>
        <taxon>Paenibacillaceae</taxon>
        <taxon>Paenibacillus</taxon>
    </lineage>
</organism>